<name>A0A0L6VE49_9BASI</name>
<dbReference type="InterPro" id="IPR042099">
    <property type="entry name" value="ANL_N_sf"/>
</dbReference>
<dbReference type="InterPro" id="IPR000873">
    <property type="entry name" value="AMP-dep_synth/lig_dom"/>
</dbReference>
<sequence length="668" mass="73022">MAHPDHLAASTSRPVGHELPSCSLYEFLFSNPFRQDSPIITGAPSAATRNHHIPIIPPQKPIFIEADQHGIEQSLTWQELQRRSLVVGHHLNHQLGLNPSAMVPSKTSQLPSGRSSGLLSPVVLLHLPNGTAFVTVLLGALAAGLTLSMVNPAFTCHELVDVLRSAKPSLIVTSSSGLDTLLNALALIEETQLRTRLSQHIYIADPPHSAALASLSQLDSQITIPRETPNGDNVTLVSWSTLLQPSPIGSTPYQPFQFTQPHYESRSRIAAIIWSSGTSGKSKGVLCSHYAMIHSIISFWHQKLDYGPDERTVGLLPFCHILGLQAVVLFSIAAGSTVHIMQKFEPRRYLEEITKSKITSLQVAPPIAAFLAKSLLLDKNRYDLSSVRDAMSGGAPLAPEIVTMVYKRCGFWVKSAYGLSEACHVSNQLGETMAELLPQLGTVGEVMYGVELKILSCCTKQLVARNEEGEILIRSPSMMTGYLDRPTETSQALDHEGWLHTGDIGFLDHQGRLTITGRLKEIIITKGYQVAPSELEALIRKIDSVDEVAVTAVYCHQQATELPRAYVVPQGSLLTLLCDILNSLSPANPTLHPRYKHLVQLAQQIKEFVESHAAHYKWLKGNIILTSHIPKSPSGKVLKRMLSSTPGLEIPLYNNAPARTLSSATSKL</sequence>
<evidence type="ECO:0000313" key="2">
    <source>
        <dbReference type="EMBL" id="KNZ59061.1"/>
    </source>
</evidence>
<protein>
    <recommendedName>
        <fullName evidence="1">AMP-dependent synthetase/ligase domain-containing protein</fullName>
    </recommendedName>
</protein>
<proteinExistence type="predicted"/>
<dbReference type="GO" id="GO:0016405">
    <property type="term" value="F:CoA-ligase activity"/>
    <property type="evidence" value="ECO:0007669"/>
    <property type="project" value="TreeGrafter"/>
</dbReference>
<dbReference type="OrthoDB" id="6509636at2759"/>
<dbReference type="Pfam" id="PF00501">
    <property type="entry name" value="AMP-binding"/>
    <property type="match status" value="1"/>
</dbReference>
<dbReference type="AlphaFoldDB" id="A0A0L6VE49"/>
<dbReference type="PANTHER" id="PTHR24096">
    <property type="entry name" value="LONG-CHAIN-FATTY-ACID--COA LIGASE"/>
    <property type="match status" value="1"/>
</dbReference>
<dbReference type="EMBL" id="LAVV01006623">
    <property type="protein sequence ID" value="KNZ59061.1"/>
    <property type="molecule type" value="Genomic_DNA"/>
</dbReference>
<keyword evidence="3" id="KW-1185">Reference proteome</keyword>
<accession>A0A0L6VE49</accession>
<feature type="domain" description="AMP-dependent synthetase/ligase" evidence="1">
    <location>
        <begin position="122"/>
        <end position="483"/>
    </location>
</feature>
<dbReference type="VEuPathDB" id="FungiDB:VP01_1807g3"/>
<evidence type="ECO:0000313" key="3">
    <source>
        <dbReference type="Proteomes" id="UP000037035"/>
    </source>
</evidence>
<dbReference type="PANTHER" id="PTHR24096:SF295">
    <property type="entry name" value="ACETYL-COA SYNTHETASE-LIKE PROTEIN"/>
    <property type="match status" value="1"/>
</dbReference>
<evidence type="ECO:0000259" key="1">
    <source>
        <dbReference type="Pfam" id="PF00501"/>
    </source>
</evidence>
<dbReference type="Proteomes" id="UP000037035">
    <property type="component" value="Unassembled WGS sequence"/>
</dbReference>
<dbReference type="PROSITE" id="PS00455">
    <property type="entry name" value="AMP_BINDING"/>
    <property type="match status" value="1"/>
</dbReference>
<reference evidence="2 3" key="1">
    <citation type="submission" date="2015-08" db="EMBL/GenBank/DDBJ databases">
        <title>Next Generation Sequencing and Analysis of the Genome of Puccinia sorghi L Schw, the Causal Agent of Maize Common Rust.</title>
        <authorList>
            <person name="Rochi L."/>
            <person name="Burguener G."/>
            <person name="Darino M."/>
            <person name="Turjanski A."/>
            <person name="Kreff E."/>
            <person name="Dieguez M.J."/>
            <person name="Sacco F."/>
        </authorList>
    </citation>
    <scope>NUCLEOTIDE SEQUENCE [LARGE SCALE GENOMIC DNA]</scope>
    <source>
        <strain evidence="2 3">RO10H11247</strain>
    </source>
</reference>
<dbReference type="STRING" id="27349.A0A0L6VE49"/>
<dbReference type="Gene3D" id="3.30.300.30">
    <property type="match status" value="1"/>
</dbReference>
<dbReference type="InterPro" id="IPR045851">
    <property type="entry name" value="AMP-bd_C_sf"/>
</dbReference>
<dbReference type="Gene3D" id="3.40.50.12780">
    <property type="entry name" value="N-terminal domain of ligase-like"/>
    <property type="match status" value="1"/>
</dbReference>
<gene>
    <name evidence="2" type="ORF">VP01_1807g3</name>
</gene>
<organism evidence="2 3">
    <name type="scientific">Puccinia sorghi</name>
    <dbReference type="NCBI Taxonomy" id="27349"/>
    <lineage>
        <taxon>Eukaryota</taxon>
        <taxon>Fungi</taxon>
        <taxon>Dikarya</taxon>
        <taxon>Basidiomycota</taxon>
        <taxon>Pucciniomycotina</taxon>
        <taxon>Pucciniomycetes</taxon>
        <taxon>Pucciniales</taxon>
        <taxon>Pucciniaceae</taxon>
        <taxon>Puccinia</taxon>
    </lineage>
</organism>
<dbReference type="InterPro" id="IPR020845">
    <property type="entry name" value="AMP-binding_CS"/>
</dbReference>
<dbReference type="SUPFAM" id="SSF56801">
    <property type="entry name" value="Acetyl-CoA synthetase-like"/>
    <property type="match status" value="1"/>
</dbReference>
<dbReference type="GO" id="GO:0019748">
    <property type="term" value="P:secondary metabolic process"/>
    <property type="evidence" value="ECO:0007669"/>
    <property type="project" value="TreeGrafter"/>
</dbReference>
<comment type="caution">
    <text evidence="2">The sequence shown here is derived from an EMBL/GenBank/DDBJ whole genome shotgun (WGS) entry which is preliminary data.</text>
</comment>